<dbReference type="PRINTS" id="PR00344">
    <property type="entry name" value="BCTRLSENSOR"/>
</dbReference>
<accession>A0A4R6WWR9</accession>
<dbReference type="GO" id="GO:0009927">
    <property type="term" value="F:histidine phosphotransfer kinase activity"/>
    <property type="evidence" value="ECO:0007669"/>
    <property type="project" value="TreeGrafter"/>
</dbReference>
<dbReference type="PROSITE" id="PS50109">
    <property type="entry name" value="HIS_KIN"/>
    <property type="match status" value="1"/>
</dbReference>
<keyword evidence="10" id="KW-0472">Membrane</keyword>
<dbReference type="NCBIfam" id="TIGR00229">
    <property type="entry name" value="sensory_box"/>
    <property type="match status" value="1"/>
</dbReference>
<dbReference type="GO" id="GO:0000155">
    <property type="term" value="F:phosphorelay sensor kinase activity"/>
    <property type="evidence" value="ECO:0007669"/>
    <property type="project" value="InterPro"/>
</dbReference>
<dbReference type="GO" id="GO:0005524">
    <property type="term" value="F:ATP binding"/>
    <property type="evidence" value="ECO:0007669"/>
    <property type="project" value="UniProtKB-KW"/>
</dbReference>
<feature type="domain" description="PAC" evidence="14">
    <location>
        <begin position="261"/>
        <end position="318"/>
    </location>
</feature>
<keyword evidence="4" id="KW-0597">Phosphoprotein</keyword>
<dbReference type="CDD" id="cd00130">
    <property type="entry name" value="PAS"/>
    <property type="match status" value="1"/>
</dbReference>
<keyword evidence="16" id="KW-1185">Reference proteome</keyword>
<evidence type="ECO:0000256" key="1">
    <source>
        <dbReference type="ARBA" id="ARBA00000085"/>
    </source>
</evidence>
<keyword evidence="6" id="KW-0547">Nucleotide-binding</keyword>
<dbReference type="PROSITE" id="PS50112">
    <property type="entry name" value="PAS"/>
    <property type="match status" value="1"/>
</dbReference>
<dbReference type="InterPro" id="IPR003661">
    <property type="entry name" value="HisK_dim/P_dom"/>
</dbReference>
<dbReference type="SUPFAM" id="SSF47384">
    <property type="entry name" value="Homodimeric domain of signal transducing histidine kinase"/>
    <property type="match status" value="1"/>
</dbReference>
<keyword evidence="8" id="KW-0067">ATP-binding</keyword>
<keyword evidence="7" id="KW-0418">Kinase</keyword>
<dbReference type="Gene3D" id="3.30.565.10">
    <property type="entry name" value="Histidine kinase-like ATPase, C-terminal domain"/>
    <property type="match status" value="1"/>
</dbReference>
<comment type="subcellular location">
    <subcellularLocation>
        <location evidence="2">Membrane</location>
    </subcellularLocation>
</comment>
<evidence type="ECO:0000256" key="7">
    <source>
        <dbReference type="ARBA" id="ARBA00022777"/>
    </source>
</evidence>
<evidence type="ECO:0000313" key="15">
    <source>
        <dbReference type="EMBL" id="TDQ81995.1"/>
    </source>
</evidence>
<dbReference type="EC" id="2.7.13.3" evidence="3"/>
<evidence type="ECO:0000259" key="12">
    <source>
        <dbReference type="PROSITE" id="PS50109"/>
    </source>
</evidence>
<name>A0A4R6WWR9_9PROT</name>
<dbReference type="InterPro" id="IPR004358">
    <property type="entry name" value="Sig_transdc_His_kin-like_C"/>
</dbReference>
<evidence type="ECO:0000256" key="9">
    <source>
        <dbReference type="ARBA" id="ARBA00023012"/>
    </source>
</evidence>
<evidence type="ECO:0000256" key="6">
    <source>
        <dbReference type="ARBA" id="ARBA00022741"/>
    </source>
</evidence>
<dbReference type="InterPro" id="IPR013656">
    <property type="entry name" value="PAS_4"/>
</dbReference>
<dbReference type="FunFam" id="1.10.287.130:FF:000038">
    <property type="entry name" value="Sensory transduction histidine kinase"/>
    <property type="match status" value="1"/>
</dbReference>
<dbReference type="Gene3D" id="3.30.450.20">
    <property type="entry name" value="PAS domain"/>
    <property type="match status" value="1"/>
</dbReference>
<dbReference type="SMART" id="SM00388">
    <property type="entry name" value="HisKA"/>
    <property type="match status" value="1"/>
</dbReference>
<dbReference type="PANTHER" id="PTHR43047">
    <property type="entry name" value="TWO-COMPONENT HISTIDINE PROTEIN KINASE"/>
    <property type="match status" value="1"/>
</dbReference>
<evidence type="ECO:0000259" key="14">
    <source>
        <dbReference type="PROSITE" id="PS50113"/>
    </source>
</evidence>
<keyword evidence="5" id="KW-0808">Transferase</keyword>
<dbReference type="InterPro" id="IPR036097">
    <property type="entry name" value="HisK_dim/P_sf"/>
</dbReference>
<dbReference type="SMART" id="SM00387">
    <property type="entry name" value="HATPase_c"/>
    <property type="match status" value="1"/>
</dbReference>
<keyword evidence="9" id="KW-0902">Two-component regulatory system</keyword>
<feature type="domain" description="PAS" evidence="13">
    <location>
        <begin position="194"/>
        <end position="264"/>
    </location>
</feature>
<feature type="coiled-coil region" evidence="11">
    <location>
        <begin position="163"/>
        <end position="197"/>
    </location>
</feature>
<reference evidence="15 16" key="1">
    <citation type="submission" date="2019-03" db="EMBL/GenBank/DDBJ databases">
        <title>Genomic Encyclopedia of Type Strains, Phase III (KMG-III): the genomes of soil and plant-associated and newly described type strains.</title>
        <authorList>
            <person name="Whitman W."/>
        </authorList>
    </citation>
    <scope>NUCLEOTIDE SEQUENCE [LARGE SCALE GENOMIC DNA]</scope>
    <source>
        <strain evidence="15 16">CGMCC 1.7660</strain>
    </source>
</reference>
<evidence type="ECO:0000313" key="16">
    <source>
        <dbReference type="Proteomes" id="UP000295783"/>
    </source>
</evidence>
<dbReference type="PROSITE" id="PS50113">
    <property type="entry name" value="PAC"/>
    <property type="match status" value="1"/>
</dbReference>
<evidence type="ECO:0000256" key="3">
    <source>
        <dbReference type="ARBA" id="ARBA00012438"/>
    </source>
</evidence>
<dbReference type="InterPro" id="IPR003018">
    <property type="entry name" value="GAF"/>
</dbReference>
<dbReference type="Gene3D" id="3.30.450.40">
    <property type="match status" value="1"/>
</dbReference>
<comment type="caution">
    <text evidence="15">The sequence shown here is derived from an EMBL/GenBank/DDBJ whole genome shotgun (WGS) entry which is preliminary data.</text>
</comment>
<dbReference type="GO" id="GO:0005886">
    <property type="term" value="C:plasma membrane"/>
    <property type="evidence" value="ECO:0007669"/>
    <property type="project" value="TreeGrafter"/>
</dbReference>
<dbReference type="Pfam" id="PF00512">
    <property type="entry name" value="HisKA"/>
    <property type="match status" value="1"/>
</dbReference>
<comment type="catalytic activity">
    <reaction evidence="1">
        <text>ATP + protein L-histidine = ADP + protein N-phospho-L-histidine.</text>
        <dbReference type="EC" id="2.7.13.3"/>
    </reaction>
</comment>
<proteinExistence type="predicted"/>
<dbReference type="SMART" id="SM00091">
    <property type="entry name" value="PAS"/>
    <property type="match status" value="1"/>
</dbReference>
<dbReference type="EMBL" id="SNYW01000008">
    <property type="protein sequence ID" value="TDQ81995.1"/>
    <property type="molecule type" value="Genomic_DNA"/>
</dbReference>
<dbReference type="CDD" id="cd00082">
    <property type="entry name" value="HisKA"/>
    <property type="match status" value="1"/>
</dbReference>
<evidence type="ECO:0000259" key="13">
    <source>
        <dbReference type="PROSITE" id="PS50112"/>
    </source>
</evidence>
<evidence type="ECO:0000256" key="11">
    <source>
        <dbReference type="SAM" id="Coils"/>
    </source>
</evidence>
<dbReference type="InterPro" id="IPR005467">
    <property type="entry name" value="His_kinase_dom"/>
</dbReference>
<dbReference type="CDD" id="cd16922">
    <property type="entry name" value="HATPase_EvgS-ArcB-TorS-like"/>
    <property type="match status" value="1"/>
</dbReference>
<evidence type="ECO:0000256" key="10">
    <source>
        <dbReference type="ARBA" id="ARBA00023136"/>
    </source>
</evidence>
<dbReference type="InterPro" id="IPR029016">
    <property type="entry name" value="GAF-like_dom_sf"/>
</dbReference>
<evidence type="ECO:0000256" key="2">
    <source>
        <dbReference type="ARBA" id="ARBA00004370"/>
    </source>
</evidence>
<gene>
    <name evidence="15" type="ORF">A8950_1815</name>
</gene>
<dbReference type="SUPFAM" id="SSF55785">
    <property type="entry name" value="PYP-like sensor domain (PAS domain)"/>
    <property type="match status" value="1"/>
</dbReference>
<organism evidence="15 16">
    <name type="scientific">Dongia mobilis</name>
    <dbReference type="NCBI Taxonomy" id="578943"/>
    <lineage>
        <taxon>Bacteria</taxon>
        <taxon>Pseudomonadati</taxon>
        <taxon>Pseudomonadota</taxon>
        <taxon>Alphaproteobacteria</taxon>
        <taxon>Rhodospirillales</taxon>
        <taxon>Dongiaceae</taxon>
        <taxon>Dongia</taxon>
    </lineage>
</organism>
<keyword evidence="11" id="KW-0175">Coiled coil</keyword>
<dbReference type="Pfam" id="PF08448">
    <property type="entry name" value="PAS_4"/>
    <property type="match status" value="1"/>
</dbReference>
<evidence type="ECO:0000256" key="4">
    <source>
        <dbReference type="ARBA" id="ARBA00022553"/>
    </source>
</evidence>
<dbReference type="Proteomes" id="UP000295783">
    <property type="component" value="Unassembled WGS sequence"/>
</dbReference>
<dbReference type="InterPro" id="IPR000700">
    <property type="entry name" value="PAS-assoc_C"/>
</dbReference>
<dbReference type="AlphaFoldDB" id="A0A4R6WWR9"/>
<sequence>MAAQGKQGGEVARPTAAGDAAIERERLDSLHRRQILDTAPEPSFDDLTILASEICAMPIAVISLVDADRLWFKSRVGIEISEMPREGSFCDYAISDPDFVEVQDLAADPRFAGHPMVAGTPQLRFYAAAQIKSGCGLAFGTLSVMDVTPRRLDARQRASLIRLANQCSNLIELRTVARQLENEIAHRTEALNTAEAQFRGFLQNAPINMSVKCLDGRYMIVNPAIGRFYGVHESELIGKHIRDIAAPEMAAVVEAADATVLGTGKPLIRESRYLWRGRELWFHEIKFPIRDAEGRTATIGSIGIDITDSKLGQEELIEAKERAEAASQAKSQFLANMSHELRTPLNAILGFSEIIAQQAIGPVSLERIRAYAADIHQSGQLLMKIINDILDLSKIEAGRVTLTDTTCDLGEIVRTTLNLIDNAAQTKNLRVSNLLPGNLPPIRADERALTQVLLNLVNNAIKFTLPGGEITVEATLLSDGIALSVTDTGIGIAADDIPLVFTAFGQVEDAFARGHEGAGLGLPIARALIELMDGKLDLHSRLGIGTRVTIWLPASRLLASSAA</sequence>
<dbReference type="Gene3D" id="1.10.287.130">
    <property type="match status" value="1"/>
</dbReference>
<dbReference type="InterPro" id="IPR003594">
    <property type="entry name" value="HATPase_dom"/>
</dbReference>
<evidence type="ECO:0000256" key="5">
    <source>
        <dbReference type="ARBA" id="ARBA00022679"/>
    </source>
</evidence>
<dbReference type="InterPro" id="IPR035965">
    <property type="entry name" value="PAS-like_dom_sf"/>
</dbReference>
<dbReference type="PANTHER" id="PTHR43047:SF72">
    <property type="entry name" value="OSMOSENSING HISTIDINE PROTEIN KINASE SLN1"/>
    <property type="match status" value="1"/>
</dbReference>
<dbReference type="InterPro" id="IPR000014">
    <property type="entry name" value="PAS"/>
</dbReference>
<protein>
    <recommendedName>
        <fullName evidence="3">histidine kinase</fullName>
        <ecNumber evidence="3">2.7.13.3</ecNumber>
    </recommendedName>
</protein>
<dbReference type="SUPFAM" id="SSF55874">
    <property type="entry name" value="ATPase domain of HSP90 chaperone/DNA topoisomerase II/histidine kinase"/>
    <property type="match status" value="1"/>
</dbReference>
<feature type="domain" description="Histidine kinase" evidence="12">
    <location>
        <begin position="336"/>
        <end position="556"/>
    </location>
</feature>
<dbReference type="Pfam" id="PF02518">
    <property type="entry name" value="HATPase_c"/>
    <property type="match status" value="1"/>
</dbReference>
<dbReference type="SUPFAM" id="SSF55781">
    <property type="entry name" value="GAF domain-like"/>
    <property type="match status" value="1"/>
</dbReference>
<dbReference type="Pfam" id="PF01590">
    <property type="entry name" value="GAF"/>
    <property type="match status" value="1"/>
</dbReference>
<evidence type="ECO:0000256" key="8">
    <source>
        <dbReference type="ARBA" id="ARBA00022840"/>
    </source>
</evidence>
<dbReference type="InterPro" id="IPR036890">
    <property type="entry name" value="HATPase_C_sf"/>
</dbReference>